<dbReference type="GO" id="GO:0005856">
    <property type="term" value="C:cytoskeleton"/>
    <property type="evidence" value="ECO:0007669"/>
    <property type="project" value="TreeGrafter"/>
</dbReference>
<accession>A0A267H944</accession>
<comment type="caution">
    <text evidence="3">The sequence shown here is derived from an EMBL/GenBank/DDBJ whole genome shotgun (WGS) entry which is preliminary data.</text>
</comment>
<feature type="compositionally biased region" description="Basic and acidic residues" evidence="2">
    <location>
        <begin position="426"/>
        <end position="446"/>
    </location>
</feature>
<feature type="region of interest" description="Disordered" evidence="2">
    <location>
        <begin position="386"/>
        <end position="453"/>
    </location>
</feature>
<name>A0A267H944_9PLAT</name>
<feature type="region of interest" description="Disordered" evidence="2">
    <location>
        <begin position="19"/>
        <end position="52"/>
    </location>
</feature>
<dbReference type="PANTHER" id="PTHR47357">
    <property type="entry name" value="COP1-INTERACTIVE PROTEIN 1"/>
    <property type="match status" value="1"/>
</dbReference>
<proteinExistence type="predicted"/>
<gene>
    <name evidence="3" type="ORF">BOX15_Mlig022998g1</name>
</gene>
<feature type="compositionally biased region" description="Low complexity" evidence="2">
    <location>
        <begin position="598"/>
        <end position="611"/>
    </location>
</feature>
<dbReference type="Proteomes" id="UP000215902">
    <property type="component" value="Unassembled WGS sequence"/>
</dbReference>
<sequence>MSARPTLITQRKSWDLKSARSCSNLPSPVKPSAGSVSNGRCSVADSDSDKEVAGSYVESLERKLRNQEAECRALARERCQLSAQLQDSVEYIGDLERELLRLQENEQGAATGADDNYVVDEEEKHPMELREEVQYNDILCSELAEENDQLREQINQLMRELQSLVTQRDSPEMAAVATADVAAQTLCSLKDEETQANDNSAEAAAAVAAATAAAKVTSLKLRLSELERERQIMQKQVESLTLQIAESTDRYKQLQVAHQSSLAAGNLARDEADSLRQQLAALQAAEAAKMQQAVDKALSEVQHRCNQELQSQTAQLLSRLAGLESQLTACRELLRWSGANSDRDWQRVKAELCLLRQASEAAASSDELLRQLADREERLLEMEARLQSLSPPQQLPKKPMESPQQQRRRQQRRHFLSLGGRRRKQTKEDTSGKSDKEDCDVTRADDCGVSSSSSDQTAAILAERVKSTLAMMEARICEAQATARLTGALKVDCDSWKRRCRALEATIASSADWSSPREFMLAPPSLSAGLTASESPMEASTVLKLVQSRDAPDEPTMTSPRASLTSLTATMSRSLAAVDRCRSVSSGDTRGDLRLGHQQQQQQKQQPQKQQALHQKLATAGTARRCLSSLGLNRRRGGAGSGSNEDS</sequence>
<keyword evidence="1" id="KW-0175">Coiled coil</keyword>
<organism evidence="3 4">
    <name type="scientific">Macrostomum lignano</name>
    <dbReference type="NCBI Taxonomy" id="282301"/>
    <lineage>
        <taxon>Eukaryota</taxon>
        <taxon>Metazoa</taxon>
        <taxon>Spiralia</taxon>
        <taxon>Lophotrochozoa</taxon>
        <taxon>Platyhelminthes</taxon>
        <taxon>Rhabditophora</taxon>
        <taxon>Macrostomorpha</taxon>
        <taxon>Macrostomida</taxon>
        <taxon>Macrostomidae</taxon>
        <taxon>Macrostomum</taxon>
    </lineage>
</organism>
<protein>
    <submittedName>
        <fullName evidence="3">Uncharacterized protein</fullName>
    </submittedName>
</protein>
<evidence type="ECO:0000256" key="2">
    <source>
        <dbReference type="SAM" id="MobiDB-lite"/>
    </source>
</evidence>
<feature type="compositionally biased region" description="Basic residues" evidence="2">
    <location>
        <begin position="406"/>
        <end position="425"/>
    </location>
</feature>
<dbReference type="EMBL" id="NIVC01000001">
    <property type="protein sequence ID" value="PAA94796.1"/>
    <property type="molecule type" value="Genomic_DNA"/>
</dbReference>
<evidence type="ECO:0000256" key="1">
    <source>
        <dbReference type="SAM" id="Coils"/>
    </source>
</evidence>
<dbReference type="PANTHER" id="PTHR47357:SF1">
    <property type="entry name" value="SPINDLE POLE BODY COMPONENT 110"/>
    <property type="match status" value="1"/>
</dbReference>
<feature type="coiled-coil region" evidence="1">
    <location>
        <begin position="140"/>
        <end position="167"/>
    </location>
</feature>
<dbReference type="GO" id="GO:0005200">
    <property type="term" value="F:structural constituent of cytoskeleton"/>
    <property type="evidence" value="ECO:0007669"/>
    <property type="project" value="TreeGrafter"/>
</dbReference>
<reference evidence="3 4" key="1">
    <citation type="submission" date="2017-06" db="EMBL/GenBank/DDBJ databases">
        <title>A platform for efficient transgenesis in Macrostomum lignano, a flatworm model organism for stem cell research.</title>
        <authorList>
            <person name="Berezikov E."/>
        </authorList>
    </citation>
    <scope>NUCLEOTIDE SEQUENCE [LARGE SCALE GENOMIC DNA]</scope>
    <source>
        <strain evidence="3">DV1</strain>
        <tissue evidence="3">Whole organism</tissue>
    </source>
</reference>
<keyword evidence="4" id="KW-1185">Reference proteome</keyword>
<feature type="region of interest" description="Disordered" evidence="2">
    <location>
        <begin position="578"/>
        <end position="620"/>
    </location>
</feature>
<dbReference type="AlphaFoldDB" id="A0A267H944"/>
<feature type="coiled-coil region" evidence="1">
    <location>
        <begin position="57"/>
        <end position="105"/>
    </location>
</feature>
<evidence type="ECO:0000313" key="3">
    <source>
        <dbReference type="EMBL" id="PAA94796.1"/>
    </source>
</evidence>
<feature type="coiled-coil region" evidence="1">
    <location>
        <begin position="209"/>
        <end position="326"/>
    </location>
</feature>
<evidence type="ECO:0000313" key="4">
    <source>
        <dbReference type="Proteomes" id="UP000215902"/>
    </source>
</evidence>
<feature type="region of interest" description="Disordered" evidence="2">
    <location>
        <begin position="628"/>
        <end position="647"/>
    </location>
</feature>